<evidence type="ECO:0000313" key="5">
    <source>
        <dbReference type="EMBL" id="GAC57631.1"/>
    </source>
</evidence>
<evidence type="ECO:0000313" key="6">
    <source>
        <dbReference type="Proteomes" id="UP000053405"/>
    </source>
</evidence>
<evidence type="ECO:0000256" key="2">
    <source>
        <dbReference type="SAM" id="MobiDB-lite"/>
    </source>
</evidence>
<dbReference type="Pfam" id="PF11611">
    <property type="entry name" value="DUF4352"/>
    <property type="match status" value="1"/>
</dbReference>
<feature type="region of interest" description="Disordered" evidence="2">
    <location>
        <begin position="69"/>
        <end position="107"/>
    </location>
</feature>
<keyword evidence="3" id="KW-1133">Transmembrane helix</keyword>
<dbReference type="eggNOG" id="COG0515">
    <property type="taxonomic scope" value="Bacteria"/>
</dbReference>
<protein>
    <recommendedName>
        <fullName evidence="4">DUF4352 domain-containing protein</fullName>
    </recommendedName>
</protein>
<feature type="compositionally biased region" description="Low complexity" evidence="2">
    <location>
        <begin position="69"/>
        <end position="91"/>
    </location>
</feature>
<keyword evidence="3" id="KW-0812">Transmembrane</keyword>
<dbReference type="InterPro" id="IPR029050">
    <property type="entry name" value="Immunoprotect_excell_Ig-like"/>
</dbReference>
<dbReference type="STRING" id="1121927.GOHSU_22_00910"/>
<sequence>MTTPPTPPSAQPPQSGPFPNQPPQFGPTPGQPYPPIQPTAAPKKNKKKWPWIVGALVVLGIIIGAVSGGEEASTGSSSSTGSGSADTNSGSDGTGGSDTGGDAGLNAPVRDGKFEFVVTGVESGLSTVGTNEFLAQKAQGQFVVVTMTVQNTSDKPQSFSPSNQKLKDAAGRTFETDSSAQIALDDTDIAVWDNINPGNTVTVKLVFDMPADAQPASLELHDSAFSGGATVNLR</sequence>
<evidence type="ECO:0000256" key="3">
    <source>
        <dbReference type="SAM" id="Phobius"/>
    </source>
</evidence>
<feature type="transmembrane region" description="Helical" evidence="3">
    <location>
        <begin position="49"/>
        <end position="69"/>
    </location>
</feature>
<reference evidence="5 6" key="1">
    <citation type="submission" date="2012-12" db="EMBL/GenBank/DDBJ databases">
        <title>Whole genome shotgun sequence of Gordonia hirsuta NBRC 16056.</title>
        <authorList>
            <person name="Isaki-Nakamura S."/>
            <person name="Hosoyama A."/>
            <person name="Tsuchikane K."/>
            <person name="Katsumata H."/>
            <person name="Baba S."/>
            <person name="Yamazaki S."/>
            <person name="Fujita N."/>
        </authorList>
    </citation>
    <scope>NUCLEOTIDE SEQUENCE [LARGE SCALE GENOMIC DNA]</scope>
    <source>
        <strain evidence="5 6">NBRC 16056</strain>
    </source>
</reference>
<gene>
    <name evidence="5" type="ORF">GOHSU_22_00910</name>
</gene>
<evidence type="ECO:0000259" key="4">
    <source>
        <dbReference type="Pfam" id="PF11611"/>
    </source>
</evidence>
<keyword evidence="6" id="KW-1185">Reference proteome</keyword>
<keyword evidence="1" id="KW-0732">Signal</keyword>
<feature type="domain" description="DUF4352" evidence="4">
    <location>
        <begin position="104"/>
        <end position="229"/>
    </location>
</feature>
<feature type="compositionally biased region" description="Gly residues" evidence="2">
    <location>
        <begin position="92"/>
        <end position="103"/>
    </location>
</feature>
<dbReference type="EMBL" id="BANT01000022">
    <property type="protein sequence ID" value="GAC57631.1"/>
    <property type="molecule type" value="Genomic_DNA"/>
</dbReference>
<proteinExistence type="predicted"/>
<dbReference type="RefSeq" id="WP_005940135.1">
    <property type="nucleotide sequence ID" value="NZ_ATVK01000050.1"/>
</dbReference>
<comment type="caution">
    <text evidence="5">The sequence shown here is derived from an EMBL/GenBank/DDBJ whole genome shotgun (WGS) entry which is preliminary data.</text>
</comment>
<accession>L7LA56</accession>
<feature type="region of interest" description="Disordered" evidence="2">
    <location>
        <begin position="1"/>
        <end position="45"/>
    </location>
</feature>
<organism evidence="5 6">
    <name type="scientific">Gordonia hirsuta DSM 44140 = NBRC 16056</name>
    <dbReference type="NCBI Taxonomy" id="1121927"/>
    <lineage>
        <taxon>Bacteria</taxon>
        <taxon>Bacillati</taxon>
        <taxon>Actinomycetota</taxon>
        <taxon>Actinomycetes</taxon>
        <taxon>Mycobacteriales</taxon>
        <taxon>Gordoniaceae</taxon>
        <taxon>Gordonia</taxon>
    </lineage>
</organism>
<evidence type="ECO:0000256" key="1">
    <source>
        <dbReference type="ARBA" id="ARBA00022729"/>
    </source>
</evidence>
<feature type="compositionally biased region" description="Pro residues" evidence="2">
    <location>
        <begin position="1"/>
        <end position="37"/>
    </location>
</feature>
<keyword evidence="3" id="KW-0472">Membrane</keyword>
<dbReference type="AlphaFoldDB" id="L7LA56"/>
<name>L7LA56_9ACTN</name>
<dbReference type="OrthoDB" id="3430849at2"/>
<dbReference type="Proteomes" id="UP000053405">
    <property type="component" value="Unassembled WGS sequence"/>
</dbReference>
<dbReference type="Gene3D" id="2.60.40.1240">
    <property type="match status" value="1"/>
</dbReference>
<dbReference type="InterPro" id="IPR029051">
    <property type="entry name" value="DUF4352"/>
</dbReference>